<dbReference type="PANTHER" id="PTHR32487">
    <property type="entry name" value="3-OXO-DELTA(4,5)-STEROID 5-BETA-REDUCTASE"/>
    <property type="match status" value="1"/>
</dbReference>
<protein>
    <recommendedName>
        <fullName evidence="1">PRISE-like Rossmann-fold domain-containing protein</fullName>
    </recommendedName>
</protein>
<proteinExistence type="predicted"/>
<evidence type="ECO:0000259" key="1">
    <source>
        <dbReference type="Pfam" id="PF22917"/>
    </source>
</evidence>
<dbReference type="EMBL" id="JAULSU010000006">
    <property type="protein sequence ID" value="KAK0614751.1"/>
    <property type="molecule type" value="Genomic_DNA"/>
</dbReference>
<dbReference type="Pfam" id="PF19086">
    <property type="entry name" value="Terpene_syn_C_2"/>
    <property type="match status" value="1"/>
</dbReference>
<evidence type="ECO:0000313" key="3">
    <source>
        <dbReference type="Proteomes" id="UP001175000"/>
    </source>
</evidence>
<dbReference type="Pfam" id="PF22917">
    <property type="entry name" value="PRISE"/>
    <property type="match status" value="1"/>
</dbReference>
<keyword evidence="3" id="KW-1185">Reference proteome</keyword>
<comment type="caution">
    <text evidence="2">The sequence shown here is derived from an EMBL/GenBank/DDBJ whole genome shotgun (WGS) entry which is preliminary data.</text>
</comment>
<name>A0AA40BV23_9PEZI</name>
<dbReference type="SUPFAM" id="SSF48576">
    <property type="entry name" value="Terpenoid synthases"/>
    <property type="match status" value="1"/>
</dbReference>
<dbReference type="PANTHER" id="PTHR32487:SF29">
    <property type="entry name" value="NAD-DEPENDENT EPIMERASE_DEHYDRATASE DOMAIN-CONTAINING PROTEIN"/>
    <property type="match status" value="1"/>
</dbReference>
<dbReference type="Gene3D" id="1.10.600.10">
    <property type="entry name" value="Farnesyl Diphosphate Synthase"/>
    <property type="match status" value="1"/>
</dbReference>
<feature type="domain" description="PRISE-like Rossmann-fold" evidence="1">
    <location>
        <begin position="411"/>
        <end position="689"/>
    </location>
</feature>
<evidence type="ECO:0000313" key="2">
    <source>
        <dbReference type="EMBL" id="KAK0614751.1"/>
    </source>
</evidence>
<sequence>MASTKSANEYEASLQGSLLPGKKIVRIATKREFDYTLDVPSFADSAALESLQSSEWDTSRVLLSHVRFKTRLFPHETHNDGFHKKCAAEVAAIKTFFPYIRDESLYICFTAWLSFACAMDDILETLDPMSREETLIECVAVVEQRLSFACAWPWFDNALEMLRRVKRGRPGESPRAVDSRVPTLTRTLVSHCKAHLPDDSFRAFFKAIVVVFHAHAEEARFIRGAIPGDLSTYMQFRCRTISLNPFFEVIKCKYLPPEWKSAPVWDNLQMQVSRAAGLQNDLIGLERDMEEGEPLNAVIVLLRSAGFQKNKSVALALDAVADICLAASAAPRETFMAVASVMRHIVSLADTHLKWCSTAKRYQVKVLHSSDSPPPPAPSKTQSNTQIVRSVGICHGLPTYPGDADEGLTALVTGATGLSGYHMVQVLSASRRWKKIICLGSRPPPSNFFAGLGDSAGRVEHLAVDFRSESFEIARRLSDKVSQVDHIFYFSYLQPAPKGDVLNLWANADELATVNSTMFTNFIAALQQTQLKPKRFLLQTGTKHYAFYLGPAQVPAFESDPRVTLDRNFYYEQEDTLYAYCKSVGASWGVARPSYIVGAVPDGSLNHLVGFGIYAAVQARLKQPLRFPGDYSAWDREQVQSSAMLNAYFEEWMVLSDKTANQAFNIHDGHCFTWGRLWPLLAQWYNVDWTPPEDDETKYRVMTLPSPTTPRGHGPQATLRSTNSLLEWSLQPEVEAAWTELVKENNLLLDPFADQYRARIFSFSDSAVIGDAPMTTSLRKARHFGFHGTVDSYHSIFGTLHELARLRLIPKPAVDKFECDYLID</sequence>
<dbReference type="Proteomes" id="UP001175000">
    <property type="component" value="Unassembled WGS sequence"/>
</dbReference>
<dbReference type="InterPro" id="IPR055222">
    <property type="entry name" value="PRISE-like_Rossmann-fold"/>
</dbReference>
<dbReference type="InterPro" id="IPR008949">
    <property type="entry name" value="Isoprenoid_synthase_dom_sf"/>
</dbReference>
<dbReference type="InterPro" id="IPR036291">
    <property type="entry name" value="NAD(P)-bd_dom_sf"/>
</dbReference>
<reference evidence="2" key="1">
    <citation type="submission" date="2023-06" db="EMBL/GenBank/DDBJ databases">
        <title>Genome-scale phylogeny and comparative genomics of the fungal order Sordariales.</title>
        <authorList>
            <consortium name="Lawrence Berkeley National Laboratory"/>
            <person name="Hensen N."/>
            <person name="Bonometti L."/>
            <person name="Westerberg I."/>
            <person name="Brannstrom I.O."/>
            <person name="Guillou S."/>
            <person name="Cros-Aarteil S."/>
            <person name="Calhoun S."/>
            <person name="Haridas S."/>
            <person name="Kuo A."/>
            <person name="Mondo S."/>
            <person name="Pangilinan J."/>
            <person name="Riley R."/>
            <person name="Labutti K."/>
            <person name="Andreopoulos B."/>
            <person name="Lipzen A."/>
            <person name="Chen C."/>
            <person name="Yanf M."/>
            <person name="Daum C."/>
            <person name="Ng V."/>
            <person name="Clum A."/>
            <person name="Steindorff A."/>
            <person name="Ohm R."/>
            <person name="Martin F."/>
            <person name="Silar P."/>
            <person name="Natvig D."/>
            <person name="Lalanne C."/>
            <person name="Gautier V."/>
            <person name="Ament-Velasquez S.L."/>
            <person name="Kruys A."/>
            <person name="Hutchinson M.I."/>
            <person name="Powell A.J."/>
            <person name="Barry K."/>
            <person name="Miller A.N."/>
            <person name="Grigoriev I.V."/>
            <person name="Debuchy R."/>
            <person name="Gladieux P."/>
            <person name="Thoren M.H."/>
            <person name="Johannesson H."/>
        </authorList>
    </citation>
    <scope>NUCLEOTIDE SEQUENCE</scope>
    <source>
        <strain evidence="2">CBS 606.72</strain>
    </source>
</reference>
<dbReference type="AlphaFoldDB" id="A0AA40BV23"/>
<gene>
    <name evidence="2" type="ORF">B0T14DRAFT_313288</name>
</gene>
<dbReference type="CDD" id="cd08948">
    <property type="entry name" value="5beta-POR_like_SDR_a"/>
    <property type="match status" value="1"/>
</dbReference>
<dbReference type="SUPFAM" id="SSF51735">
    <property type="entry name" value="NAD(P)-binding Rossmann-fold domains"/>
    <property type="match status" value="1"/>
</dbReference>
<dbReference type="Gene3D" id="3.40.50.720">
    <property type="entry name" value="NAD(P)-binding Rossmann-like Domain"/>
    <property type="match status" value="1"/>
</dbReference>
<organism evidence="2 3">
    <name type="scientific">Immersiella caudata</name>
    <dbReference type="NCBI Taxonomy" id="314043"/>
    <lineage>
        <taxon>Eukaryota</taxon>
        <taxon>Fungi</taxon>
        <taxon>Dikarya</taxon>
        <taxon>Ascomycota</taxon>
        <taxon>Pezizomycotina</taxon>
        <taxon>Sordariomycetes</taxon>
        <taxon>Sordariomycetidae</taxon>
        <taxon>Sordariales</taxon>
        <taxon>Lasiosphaeriaceae</taxon>
        <taxon>Immersiella</taxon>
    </lineage>
</organism>
<accession>A0AA40BV23</accession>